<dbReference type="PANTHER" id="PTHR43737">
    <property type="entry name" value="BLL7424 PROTEIN"/>
    <property type="match status" value="1"/>
</dbReference>
<dbReference type="Proteomes" id="UP001165498">
    <property type="component" value="Unassembled WGS sequence"/>
</dbReference>
<accession>A0ABT1QRX9</accession>
<dbReference type="PANTHER" id="PTHR43737:SF1">
    <property type="entry name" value="DUF1501 DOMAIN-CONTAINING PROTEIN"/>
    <property type="match status" value="1"/>
</dbReference>
<proteinExistence type="predicted"/>
<protein>
    <submittedName>
        <fullName evidence="1">DUF1501 domain-containing protein</fullName>
    </submittedName>
</protein>
<evidence type="ECO:0000313" key="1">
    <source>
        <dbReference type="EMBL" id="MCQ4165044.1"/>
    </source>
</evidence>
<organism evidence="1 2">
    <name type="scientific">Tahibacter harae</name>
    <dbReference type="NCBI Taxonomy" id="2963937"/>
    <lineage>
        <taxon>Bacteria</taxon>
        <taxon>Pseudomonadati</taxon>
        <taxon>Pseudomonadota</taxon>
        <taxon>Gammaproteobacteria</taxon>
        <taxon>Lysobacterales</taxon>
        <taxon>Rhodanobacteraceae</taxon>
        <taxon>Tahibacter</taxon>
    </lineage>
</organism>
<keyword evidence="2" id="KW-1185">Reference proteome</keyword>
<dbReference type="EMBL" id="JANFQO010000007">
    <property type="protein sequence ID" value="MCQ4165044.1"/>
    <property type="molecule type" value="Genomic_DNA"/>
</dbReference>
<gene>
    <name evidence="1" type="ORF">NM961_10010</name>
</gene>
<evidence type="ECO:0000313" key="2">
    <source>
        <dbReference type="Proteomes" id="UP001165498"/>
    </source>
</evidence>
<dbReference type="InterPro" id="IPR010869">
    <property type="entry name" value="DUF1501"/>
</dbReference>
<name>A0ABT1QRX9_9GAMM</name>
<sequence length="480" mass="50006">MNTNRRDFLRRSLAAALGGAALYSALGSLRVVAAAANGRRYTFGDYKALVCIFLSGGNDSFNTVVPYSTAEYSAYLAARNGLATAGGLALAQSAVQAQNLDALALAPGLPGGPPSDGGSYGLHPSAAPLRALFTAGKMAVVANVGTLRQPTTQAQYQAGSVPLPPQLFSHDDQSICWQTARPDDANADGWGGRIADILYGANTGLAPMSISLANENRFLRAAVVSPYAMDASGVEKMSYLGDGAESWIMGDNPGGAAAYRALIAEGTQAHILERAYAQAAGAAIDNYEIVSAALDAAPPLATVFPETDLGAQLQMVARLIGVRGALGMSRQVFYVSVGDYDTHDGQIDTHADNLAQLAQALVAFQAAMDELSVANQVTTFTASDFGRSLAVNGDGTDHGWGGHHFVLGGAVRGRRFYGRMPSLLADANPDDTGHGQIIPTTSVDQYAATLASWFGVGASDIADIFPNLHRFDAANLRFLG</sequence>
<dbReference type="RefSeq" id="WP_255914098.1">
    <property type="nucleotide sequence ID" value="NZ_JANFQO010000007.1"/>
</dbReference>
<dbReference type="InterPro" id="IPR006311">
    <property type="entry name" value="TAT_signal"/>
</dbReference>
<comment type="caution">
    <text evidence="1">The sequence shown here is derived from an EMBL/GenBank/DDBJ whole genome shotgun (WGS) entry which is preliminary data.</text>
</comment>
<dbReference type="PROSITE" id="PS51318">
    <property type="entry name" value="TAT"/>
    <property type="match status" value="1"/>
</dbReference>
<reference evidence="1" key="1">
    <citation type="submission" date="2022-07" db="EMBL/GenBank/DDBJ databases">
        <title>Tahibacter sp., a new gammaproteobacterium isolated from the silt sample collected at pig farm.</title>
        <authorList>
            <person name="Chen H."/>
        </authorList>
    </citation>
    <scope>NUCLEOTIDE SEQUENCE</scope>
    <source>
        <strain evidence="1">P2K</strain>
    </source>
</reference>
<dbReference type="Pfam" id="PF07394">
    <property type="entry name" value="DUF1501"/>
    <property type="match status" value="1"/>
</dbReference>